<evidence type="ECO:0000313" key="4">
    <source>
        <dbReference type="Proteomes" id="UP001597314"/>
    </source>
</evidence>
<name>A0ABW5AHV2_9BRAD</name>
<protein>
    <submittedName>
        <fullName evidence="3">DUF1236 domain-containing protein</fullName>
    </submittedName>
</protein>
<evidence type="ECO:0000256" key="1">
    <source>
        <dbReference type="SAM" id="MobiDB-lite"/>
    </source>
</evidence>
<dbReference type="Proteomes" id="UP001597314">
    <property type="component" value="Unassembled WGS sequence"/>
</dbReference>
<dbReference type="EMBL" id="JBHUIW010000009">
    <property type="protein sequence ID" value="MFD2182474.1"/>
    <property type="molecule type" value="Genomic_DNA"/>
</dbReference>
<dbReference type="Gene3D" id="3.10.450.160">
    <property type="entry name" value="inner membrane protein cigr"/>
    <property type="match status" value="1"/>
</dbReference>
<evidence type="ECO:0000313" key="3">
    <source>
        <dbReference type="EMBL" id="MFD2182474.1"/>
    </source>
</evidence>
<dbReference type="InterPro" id="IPR009642">
    <property type="entry name" value="DUF1236"/>
</dbReference>
<comment type="caution">
    <text evidence="3">The sequence shown here is derived from an EMBL/GenBank/DDBJ whole genome shotgun (WGS) entry which is preliminary data.</text>
</comment>
<feature type="region of interest" description="Disordered" evidence="1">
    <location>
        <begin position="17"/>
        <end position="42"/>
    </location>
</feature>
<accession>A0ABW5AHV2</accession>
<dbReference type="RefSeq" id="WP_378477653.1">
    <property type="nucleotide sequence ID" value="NZ_JBHUIW010000009.1"/>
</dbReference>
<keyword evidence="2" id="KW-0732">Signal</keyword>
<evidence type="ECO:0000256" key="2">
    <source>
        <dbReference type="SAM" id="SignalP"/>
    </source>
</evidence>
<proteinExistence type="predicted"/>
<gene>
    <name evidence="3" type="ORF">ACFSOX_09940</name>
</gene>
<reference evidence="4" key="1">
    <citation type="journal article" date="2019" name="Int. J. Syst. Evol. Microbiol.">
        <title>The Global Catalogue of Microorganisms (GCM) 10K type strain sequencing project: providing services to taxonomists for standard genome sequencing and annotation.</title>
        <authorList>
            <consortium name="The Broad Institute Genomics Platform"/>
            <consortium name="The Broad Institute Genome Sequencing Center for Infectious Disease"/>
            <person name="Wu L."/>
            <person name="Ma J."/>
        </authorList>
    </citation>
    <scope>NUCLEOTIDE SEQUENCE [LARGE SCALE GENOMIC DNA]</scope>
    <source>
        <strain evidence="4">CGMCC 1.6774</strain>
    </source>
</reference>
<keyword evidence="4" id="KW-1185">Reference proteome</keyword>
<sequence>MVSGAVAMAGAVLLAESPRTHAQTPPPTMPSTGGVGPVSTRPAPLTEAQKVAIVQAVRQTRRDVKVPPGVSPQVGAELPPAMELHMLPDRTLADIPEATLYRYTVVEERIVLVDPTNMRVVEVLAK</sequence>
<feature type="signal peptide" evidence="2">
    <location>
        <begin position="1"/>
        <end position="22"/>
    </location>
</feature>
<feature type="chain" id="PRO_5045733331" evidence="2">
    <location>
        <begin position="23"/>
        <end position="126"/>
    </location>
</feature>
<dbReference type="Pfam" id="PF06823">
    <property type="entry name" value="DUF1236"/>
    <property type="match status" value="1"/>
</dbReference>
<organism evidence="3 4">
    <name type="scientific">Rhodoplanes azumiensis</name>
    <dbReference type="NCBI Taxonomy" id="1897628"/>
    <lineage>
        <taxon>Bacteria</taxon>
        <taxon>Pseudomonadati</taxon>
        <taxon>Pseudomonadota</taxon>
        <taxon>Alphaproteobacteria</taxon>
        <taxon>Hyphomicrobiales</taxon>
        <taxon>Nitrobacteraceae</taxon>
        <taxon>Rhodoplanes</taxon>
    </lineage>
</organism>